<evidence type="ECO:0000256" key="7">
    <source>
        <dbReference type="ARBA" id="ARBA00023136"/>
    </source>
</evidence>
<dbReference type="GO" id="GO:0005524">
    <property type="term" value="F:ATP binding"/>
    <property type="evidence" value="ECO:0007669"/>
    <property type="project" value="UniProtKB-UniRule"/>
</dbReference>
<dbReference type="PANTHER" id="PTHR11693:SF22">
    <property type="entry name" value="ATP SYNTHASE SUBUNIT GAMMA, MITOCHONDRIAL"/>
    <property type="match status" value="1"/>
</dbReference>
<dbReference type="GO" id="GO:0042777">
    <property type="term" value="P:proton motive force-driven plasma membrane ATP synthesis"/>
    <property type="evidence" value="ECO:0007669"/>
    <property type="project" value="UniProtKB-UniRule"/>
</dbReference>
<protein>
    <recommendedName>
        <fullName evidence="10">ATP synthase gamma chain</fullName>
    </recommendedName>
    <alternativeName>
        <fullName evidence="10">ATP synthase F1 sector gamma subunit</fullName>
    </alternativeName>
    <alternativeName>
        <fullName evidence="10">F-ATPase gamma subunit</fullName>
    </alternativeName>
</protein>
<comment type="subcellular location">
    <subcellularLocation>
        <location evidence="10">Cell membrane</location>
        <topology evidence="10">Peripheral membrane protein</topology>
    </subcellularLocation>
    <subcellularLocation>
        <location evidence="2">Membrane</location>
        <topology evidence="2">Peripheral membrane protein</topology>
    </subcellularLocation>
</comment>
<dbReference type="PRINTS" id="PR00126">
    <property type="entry name" value="ATPASEGAMMA"/>
</dbReference>
<dbReference type="PANTHER" id="PTHR11693">
    <property type="entry name" value="ATP SYNTHASE GAMMA CHAIN"/>
    <property type="match status" value="1"/>
</dbReference>
<dbReference type="Proteomes" id="UP000244338">
    <property type="component" value="Unassembled WGS sequence"/>
</dbReference>
<dbReference type="Pfam" id="PF00231">
    <property type="entry name" value="ATP-synt"/>
    <property type="match status" value="1"/>
</dbReference>
<keyword evidence="8 10" id="KW-0139">CF(1)</keyword>
<evidence type="ECO:0000256" key="6">
    <source>
        <dbReference type="ARBA" id="ARBA00023065"/>
    </source>
</evidence>
<keyword evidence="6 10" id="KW-0406">Ion transport</keyword>
<gene>
    <name evidence="10" type="primary">atpG</name>
    <name evidence="11" type="ORF">BSOLF_1556</name>
</gene>
<proteinExistence type="inferred from homology"/>
<dbReference type="Gene3D" id="3.40.1380.10">
    <property type="match status" value="1"/>
</dbReference>
<sequence>MAKGLRELRARIRSIKNTQQITKAMELVSASKLRRAQERATSSKPYAEKMRALIAHIAGSALDVSHPMLERRPVKNTGFILITSDRGLAGGYNANVIRAFMERIKSYDASTVKIVAIGRKGYDHIIKRGLPVTDSIIGLDDFPRYQDIQALASKTVGYFTYGEVDELYIVYNEFVSPLTQRPKIVRLLPLTGAFSEQEQVTAQHAAQGTSIDYLYEPSPEEVLSVLLPRYAETLIFSALLEAKAGEHAARMTAMGAATDAASEMISTYTLELNRARQAAITQEISEIVAGANALS</sequence>
<dbReference type="PROSITE" id="PS00153">
    <property type="entry name" value="ATPASE_GAMMA"/>
    <property type="match status" value="1"/>
</dbReference>
<evidence type="ECO:0000256" key="10">
    <source>
        <dbReference type="HAMAP-Rule" id="MF_00815"/>
    </source>
</evidence>
<dbReference type="GO" id="GO:0045259">
    <property type="term" value="C:proton-transporting ATP synthase complex"/>
    <property type="evidence" value="ECO:0007669"/>
    <property type="project" value="UniProtKB-KW"/>
</dbReference>
<evidence type="ECO:0000256" key="4">
    <source>
        <dbReference type="ARBA" id="ARBA00022448"/>
    </source>
</evidence>
<evidence type="ECO:0000256" key="2">
    <source>
        <dbReference type="ARBA" id="ARBA00004170"/>
    </source>
</evidence>
<accession>A0A2R6Y3Z8</accession>
<dbReference type="GO" id="GO:0046933">
    <property type="term" value="F:proton-transporting ATP synthase activity, rotational mechanism"/>
    <property type="evidence" value="ECO:0007669"/>
    <property type="project" value="UniProtKB-UniRule"/>
</dbReference>
<dbReference type="HAMAP" id="MF_00815">
    <property type="entry name" value="ATP_synth_gamma_bact"/>
    <property type="match status" value="1"/>
</dbReference>
<comment type="similarity">
    <text evidence="3 10">Belongs to the ATPase gamma chain family.</text>
</comment>
<evidence type="ECO:0000256" key="8">
    <source>
        <dbReference type="ARBA" id="ARBA00023196"/>
    </source>
</evidence>
<dbReference type="CDD" id="cd12151">
    <property type="entry name" value="F1-ATPase_gamma"/>
    <property type="match status" value="1"/>
</dbReference>
<keyword evidence="10" id="KW-1003">Cell membrane</keyword>
<dbReference type="NCBIfam" id="TIGR01146">
    <property type="entry name" value="ATPsyn_F1gamma"/>
    <property type="match status" value="1"/>
</dbReference>
<dbReference type="EMBL" id="PEBX01000007">
    <property type="protein sequence ID" value="PTQ57401.1"/>
    <property type="molecule type" value="Genomic_DNA"/>
</dbReference>
<comment type="caution">
    <text evidence="11">The sequence shown here is derived from an EMBL/GenBank/DDBJ whole genome shotgun (WGS) entry which is preliminary data.</text>
</comment>
<evidence type="ECO:0000313" key="12">
    <source>
        <dbReference type="Proteomes" id="UP000244338"/>
    </source>
</evidence>
<dbReference type="GO" id="GO:0005886">
    <property type="term" value="C:plasma membrane"/>
    <property type="evidence" value="ECO:0007669"/>
    <property type="project" value="UniProtKB-SubCell"/>
</dbReference>
<evidence type="ECO:0000313" key="11">
    <source>
        <dbReference type="EMBL" id="PTQ57401.1"/>
    </source>
</evidence>
<evidence type="ECO:0000256" key="9">
    <source>
        <dbReference type="ARBA" id="ARBA00023310"/>
    </source>
</evidence>
<dbReference type="Gene3D" id="1.10.287.80">
    <property type="entry name" value="ATP synthase, gamma subunit, helix hairpin domain"/>
    <property type="match status" value="2"/>
</dbReference>
<reference evidence="12" key="1">
    <citation type="journal article" date="2018" name="Sci. Rep.">
        <title>Lignite coal burning seam in the remote Altai Mountains harbors a hydrogen-driven thermophilic microbial community.</title>
        <authorList>
            <person name="Kadnikov V.V."/>
            <person name="Mardanov A.V."/>
            <person name="Ivasenko D.A."/>
            <person name="Antsiferov D.V."/>
            <person name="Beletsky A.V."/>
            <person name="Karnachuk O.V."/>
            <person name="Ravin N.V."/>
        </authorList>
    </citation>
    <scope>NUCLEOTIDE SEQUENCE [LARGE SCALE GENOMIC DNA]</scope>
</reference>
<name>A0A2R6Y3Z8_9BACL</name>
<dbReference type="InterPro" id="IPR023632">
    <property type="entry name" value="ATP_synth_F1_gsu_CS"/>
</dbReference>
<evidence type="ECO:0000256" key="3">
    <source>
        <dbReference type="ARBA" id="ARBA00007681"/>
    </source>
</evidence>
<dbReference type="SUPFAM" id="SSF52943">
    <property type="entry name" value="ATP synthase (F1-ATPase), gamma subunit"/>
    <property type="match status" value="1"/>
</dbReference>
<evidence type="ECO:0000256" key="5">
    <source>
        <dbReference type="ARBA" id="ARBA00022781"/>
    </source>
</evidence>
<keyword evidence="4 10" id="KW-0813">Transport</keyword>
<keyword evidence="5 10" id="KW-0375">Hydrogen ion transport</keyword>
<keyword evidence="7 10" id="KW-0472">Membrane</keyword>
<comment type="function">
    <text evidence="1 10">Produces ATP from ADP in the presence of a proton gradient across the membrane. The gamma chain is believed to be important in regulating ATPase activity and the flow of protons through the CF(0) complex.</text>
</comment>
<dbReference type="InterPro" id="IPR000131">
    <property type="entry name" value="ATP_synth_F1_gsu"/>
</dbReference>
<comment type="subunit">
    <text evidence="10">F-type ATPases have 2 components, CF(1) - the catalytic core - and CF(0) - the membrane proton channel. CF(1) has five subunits: alpha(3), beta(3), gamma(1), delta(1), epsilon(1). CF(0) has three main subunits: a, b and c.</text>
</comment>
<organism evidence="11 12">
    <name type="scientific">Candidatus Carbonibacillus altaicus</name>
    <dbReference type="NCBI Taxonomy" id="2163959"/>
    <lineage>
        <taxon>Bacteria</taxon>
        <taxon>Bacillati</taxon>
        <taxon>Bacillota</taxon>
        <taxon>Bacilli</taxon>
        <taxon>Bacillales</taxon>
        <taxon>Candidatus Carbonibacillus</taxon>
    </lineage>
</organism>
<dbReference type="InterPro" id="IPR035968">
    <property type="entry name" value="ATP_synth_F1_ATPase_gsu"/>
</dbReference>
<evidence type="ECO:0000256" key="1">
    <source>
        <dbReference type="ARBA" id="ARBA00003456"/>
    </source>
</evidence>
<keyword evidence="9 10" id="KW-0066">ATP synthesis</keyword>
<dbReference type="AlphaFoldDB" id="A0A2R6Y3Z8"/>